<proteinExistence type="predicted"/>
<evidence type="ECO:0000313" key="4">
    <source>
        <dbReference type="Proteomes" id="UP000886653"/>
    </source>
</evidence>
<organism evidence="3 4">
    <name type="scientific">Cronartium quercuum f. sp. fusiforme G11</name>
    <dbReference type="NCBI Taxonomy" id="708437"/>
    <lineage>
        <taxon>Eukaryota</taxon>
        <taxon>Fungi</taxon>
        <taxon>Dikarya</taxon>
        <taxon>Basidiomycota</taxon>
        <taxon>Pucciniomycotina</taxon>
        <taxon>Pucciniomycetes</taxon>
        <taxon>Pucciniales</taxon>
        <taxon>Coleosporiaceae</taxon>
        <taxon>Cronartium</taxon>
    </lineage>
</organism>
<name>A0A9P6NG08_9BASI</name>
<evidence type="ECO:0000259" key="2">
    <source>
        <dbReference type="PROSITE" id="PS51910"/>
    </source>
</evidence>
<dbReference type="GO" id="GO:0008061">
    <property type="term" value="F:chitin binding"/>
    <property type="evidence" value="ECO:0007669"/>
    <property type="project" value="InterPro"/>
</dbReference>
<dbReference type="AlphaFoldDB" id="A0A9P6NG08"/>
<dbReference type="Gene3D" id="3.10.50.10">
    <property type="match status" value="1"/>
</dbReference>
<dbReference type="PANTHER" id="PTHR11177:SF317">
    <property type="entry name" value="CHITINASE 12-RELATED"/>
    <property type="match status" value="1"/>
</dbReference>
<dbReference type="OrthoDB" id="73875at2759"/>
<feature type="chain" id="PRO_5040464814" description="GH18 domain-containing protein" evidence="1">
    <location>
        <begin position="18"/>
        <end position="434"/>
    </location>
</feature>
<feature type="signal peptide" evidence="1">
    <location>
        <begin position="1"/>
        <end position="17"/>
    </location>
</feature>
<dbReference type="GO" id="GO:0005576">
    <property type="term" value="C:extracellular region"/>
    <property type="evidence" value="ECO:0007669"/>
    <property type="project" value="TreeGrafter"/>
</dbReference>
<dbReference type="SUPFAM" id="SSF51445">
    <property type="entry name" value="(Trans)glycosidases"/>
    <property type="match status" value="1"/>
</dbReference>
<dbReference type="GO" id="GO:0005975">
    <property type="term" value="P:carbohydrate metabolic process"/>
    <property type="evidence" value="ECO:0007669"/>
    <property type="project" value="InterPro"/>
</dbReference>
<dbReference type="PANTHER" id="PTHR11177">
    <property type="entry name" value="CHITINASE"/>
    <property type="match status" value="1"/>
</dbReference>
<keyword evidence="1" id="KW-0732">Signal</keyword>
<dbReference type="Proteomes" id="UP000886653">
    <property type="component" value="Unassembled WGS sequence"/>
</dbReference>
<dbReference type="InterPro" id="IPR011583">
    <property type="entry name" value="Chitinase_II/V-like_cat"/>
</dbReference>
<dbReference type="InterPro" id="IPR050314">
    <property type="entry name" value="Glycosyl_Hydrlase_18"/>
</dbReference>
<accession>A0A9P6NG08</accession>
<sequence>MRFQLASILLLTCRALTLETCVGKPDSHRPAKASRMEPVVSSYYPGYAANLLPPEAIPWKQFNHMDYFVAVPQDTPDLPLVLDDEENMKAVVAAAKKNNVSISISIGGWTGSRFFSTNTGNAHNRTVFVNTIAEFVKKNGFQGVDIDWEYPNRQGMGCNVIKQADSANLLAFLERLRMKLGPSARLSAAVPVQGFDGPDGQPLKDHSAFGKVLDYITIMAYDIYGPGWAKYSGPNAPLYDTCSDPANKFSAQRAIDTWVRTGFPASKIILGVPSYGYGYTTLSPKLKQTRFAGSGLGSSLYYQEVSPTVPPGGVTSGASDPAGTDACGNPTGNGGNWLFRELIETQKLSKNTRKGLNGYTRYYDACSRTPFLFHSESKNLISYDDPLSLAKKATLAKVHGLAGVNVFDTTGDTKDSILLKSINSVLRNSTDVWH</sequence>
<reference evidence="3" key="1">
    <citation type="submission" date="2013-11" db="EMBL/GenBank/DDBJ databases">
        <title>Genome sequence of the fusiform rust pathogen reveals effectors for host alternation and coevolution with pine.</title>
        <authorList>
            <consortium name="DOE Joint Genome Institute"/>
            <person name="Smith K."/>
            <person name="Pendleton A."/>
            <person name="Kubisiak T."/>
            <person name="Anderson C."/>
            <person name="Salamov A."/>
            <person name="Aerts A."/>
            <person name="Riley R."/>
            <person name="Clum A."/>
            <person name="Lindquist E."/>
            <person name="Ence D."/>
            <person name="Campbell M."/>
            <person name="Kronenberg Z."/>
            <person name="Feau N."/>
            <person name="Dhillon B."/>
            <person name="Hamelin R."/>
            <person name="Burleigh J."/>
            <person name="Smith J."/>
            <person name="Yandell M."/>
            <person name="Nelson C."/>
            <person name="Grigoriev I."/>
            <person name="Davis J."/>
        </authorList>
    </citation>
    <scope>NUCLEOTIDE SEQUENCE</scope>
    <source>
        <strain evidence="3">G11</strain>
    </source>
</reference>
<keyword evidence="4" id="KW-1185">Reference proteome</keyword>
<dbReference type="GO" id="GO:0006032">
    <property type="term" value="P:chitin catabolic process"/>
    <property type="evidence" value="ECO:0007669"/>
    <property type="project" value="TreeGrafter"/>
</dbReference>
<dbReference type="Gene3D" id="3.20.20.80">
    <property type="entry name" value="Glycosidases"/>
    <property type="match status" value="1"/>
</dbReference>
<dbReference type="InterPro" id="IPR017853">
    <property type="entry name" value="GH"/>
</dbReference>
<dbReference type="InterPro" id="IPR029070">
    <property type="entry name" value="Chitinase_insertion_sf"/>
</dbReference>
<dbReference type="GO" id="GO:0004568">
    <property type="term" value="F:chitinase activity"/>
    <property type="evidence" value="ECO:0007669"/>
    <property type="project" value="TreeGrafter"/>
</dbReference>
<dbReference type="Pfam" id="PF00704">
    <property type="entry name" value="Glyco_hydro_18"/>
    <property type="match status" value="1"/>
</dbReference>
<dbReference type="InterPro" id="IPR001223">
    <property type="entry name" value="Glyco_hydro18_cat"/>
</dbReference>
<feature type="domain" description="GH18" evidence="2">
    <location>
        <begin position="38"/>
        <end position="429"/>
    </location>
</feature>
<gene>
    <name evidence="3" type="ORF">CROQUDRAFT_44730</name>
</gene>
<protein>
    <recommendedName>
        <fullName evidence="2">GH18 domain-containing protein</fullName>
    </recommendedName>
</protein>
<evidence type="ECO:0000313" key="3">
    <source>
        <dbReference type="EMBL" id="KAG0146201.1"/>
    </source>
</evidence>
<evidence type="ECO:0000256" key="1">
    <source>
        <dbReference type="SAM" id="SignalP"/>
    </source>
</evidence>
<dbReference type="SUPFAM" id="SSF54556">
    <property type="entry name" value="Chitinase insertion domain"/>
    <property type="match status" value="1"/>
</dbReference>
<dbReference type="SMART" id="SM00636">
    <property type="entry name" value="Glyco_18"/>
    <property type="match status" value="1"/>
</dbReference>
<dbReference type="PROSITE" id="PS51910">
    <property type="entry name" value="GH18_2"/>
    <property type="match status" value="1"/>
</dbReference>
<dbReference type="EMBL" id="MU167264">
    <property type="protein sequence ID" value="KAG0146201.1"/>
    <property type="molecule type" value="Genomic_DNA"/>
</dbReference>
<comment type="caution">
    <text evidence="3">The sequence shown here is derived from an EMBL/GenBank/DDBJ whole genome shotgun (WGS) entry which is preliminary data.</text>
</comment>